<name>A0A3L8PL84_9ACTN</name>
<comment type="cofactor">
    <cofactor evidence="1">
        <name>FAD</name>
        <dbReference type="ChEBI" id="CHEBI:57692"/>
    </cofactor>
</comment>
<evidence type="ECO:0000313" key="10">
    <source>
        <dbReference type="Proteomes" id="UP000282515"/>
    </source>
</evidence>
<dbReference type="InterPro" id="IPR004099">
    <property type="entry name" value="Pyr_nucl-diS_OxRdtase_dimer"/>
</dbReference>
<dbReference type="EMBL" id="RDBF01000004">
    <property type="protein sequence ID" value="RLV56091.1"/>
    <property type="molecule type" value="Genomic_DNA"/>
</dbReference>
<dbReference type="InterPro" id="IPR050260">
    <property type="entry name" value="FAD-bd_OxRdtase"/>
</dbReference>
<evidence type="ECO:0000259" key="7">
    <source>
        <dbReference type="Pfam" id="PF02852"/>
    </source>
</evidence>
<dbReference type="PANTHER" id="PTHR43429:SF1">
    <property type="entry name" value="NAD(P)H SULFUR OXIDOREDUCTASE (COA-DEPENDENT)"/>
    <property type="match status" value="1"/>
</dbReference>
<reference evidence="9 10" key="1">
    <citation type="submission" date="2018-10" db="EMBL/GenBank/DDBJ databases">
        <title>Aeromicrobium sp. 9W16Y-2 whole genome shotgun sequence.</title>
        <authorList>
            <person name="Li F."/>
        </authorList>
    </citation>
    <scope>NUCLEOTIDE SEQUENCE [LARGE SCALE GENOMIC DNA]</scope>
    <source>
        <strain evidence="9 10">9W16Y-2</strain>
    </source>
</reference>
<evidence type="ECO:0000256" key="4">
    <source>
        <dbReference type="ARBA" id="ARBA00022827"/>
    </source>
</evidence>
<keyword evidence="3" id="KW-0285">Flavoprotein</keyword>
<dbReference type="AlphaFoldDB" id="A0A3L8PL84"/>
<evidence type="ECO:0000256" key="2">
    <source>
        <dbReference type="ARBA" id="ARBA00009130"/>
    </source>
</evidence>
<proteinExistence type="inferred from homology"/>
<evidence type="ECO:0000256" key="3">
    <source>
        <dbReference type="ARBA" id="ARBA00022630"/>
    </source>
</evidence>
<sequence length="451" mass="47888">MGSRVVIVGGDAAGMTAASDLVKEVGPDHEIVVIERGQHTSYSACGLPYWVAGDVKSSDDLIARTPAEHRENGIDLRLGVTATGLDADRRVVVTTEGDVAYDYLLIATGAEPVRPDVPGAHAEGIASITTIPQGEELLRQLERKPEKVVIAGSGFIGVEMAEVCVRLGLDTTVVSSSPYPLDQLEPALGQRIADEMASQQIGLRLGTRVTGFRTEAGRVTGVELDDHTVLDADLVILGLGVQPRSDLAAQAGLRLGPKGAIVVDAHQCAHRDRRIWAAGDCSAVRDRQTGKLLHVPLGDHANKQGMVAASDIEAQILGGEPAWAFPGVAQTFITRFCDLEIARTGLSREQADDLGWDTVSVAIDTTTTAGYYPTAEPMTVWMLADRETRRVRGVQIVGGSTAGLRIDTAATAITAGLRVDDLIMLDLGYAPPFSAVWSPLHVAARALYKLL</sequence>
<dbReference type="PRINTS" id="PR00368">
    <property type="entry name" value="FADPNR"/>
</dbReference>
<evidence type="ECO:0000256" key="5">
    <source>
        <dbReference type="ARBA" id="ARBA00023002"/>
    </source>
</evidence>
<dbReference type="RefSeq" id="WP_121793750.1">
    <property type="nucleotide sequence ID" value="NZ_RDBF01000004.1"/>
</dbReference>
<evidence type="ECO:0000313" key="9">
    <source>
        <dbReference type="EMBL" id="RLV56091.1"/>
    </source>
</evidence>
<keyword evidence="6" id="KW-0676">Redox-active center</keyword>
<dbReference type="PRINTS" id="PR00411">
    <property type="entry name" value="PNDRDTASEI"/>
</dbReference>
<dbReference type="SUPFAM" id="SSF51905">
    <property type="entry name" value="FAD/NAD(P)-binding domain"/>
    <property type="match status" value="1"/>
</dbReference>
<accession>A0A3L8PL84</accession>
<dbReference type="PANTHER" id="PTHR43429">
    <property type="entry name" value="PYRIDINE NUCLEOTIDE-DISULFIDE OXIDOREDUCTASE DOMAIN-CONTAINING"/>
    <property type="match status" value="1"/>
</dbReference>
<feature type="domain" description="Pyridine nucleotide-disulphide oxidoreductase dimerisation" evidence="7">
    <location>
        <begin position="334"/>
        <end position="435"/>
    </location>
</feature>
<dbReference type="Pfam" id="PF02852">
    <property type="entry name" value="Pyr_redox_dim"/>
    <property type="match status" value="1"/>
</dbReference>
<dbReference type="Pfam" id="PF07992">
    <property type="entry name" value="Pyr_redox_2"/>
    <property type="match status" value="1"/>
</dbReference>
<organism evidence="9 10">
    <name type="scientific">Aeromicrobium phragmitis</name>
    <dbReference type="NCBI Taxonomy" id="2478914"/>
    <lineage>
        <taxon>Bacteria</taxon>
        <taxon>Bacillati</taxon>
        <taxon>Actinomycetota</taxon>
        <taxon>Actinomycetes</taxon>
        <taxon>Propionibacteriales</taxon>
        <taxon>Nocardioidaceae</taxon>
        <taxon>Aeromicrobium</taxon>
    </lineage>
</organism>
<dbReference type="InterPro" id="IPR016156">
    <property type="entry name" value="FAD/NAD-linked_Rdtase_dimer_sf"/>
</dbReference>
<dbReference type="InterPro" id="IPR036188">
    <property type="entry name" value="FAD/NAD-bd_sf"/>
</dbReference>
<keyword evidence="10" id="KW-1185">Reference proteome</keyword>
<evidence type="ECO:0000256" key="6">
    <source>
        <dbReference type="ARBA" id="ARBA00023284"/>
    </source>
</evidence>
<dbReference type="Gene3D" id="3.50.50.60">
    <property type="entry name" value="FAD/NAD(P)-binding domain"/>
    <property type="match status" value="2"/>
</dbReference>
<gene>
    <name evidence="9" type="ORF">D9V41_06500</name>
</gene>
<protein>
    <submittedName>
        <fullName evidence="9">Flavoprotein oxidoreductase</fullName>
    </submittedName>
</protein>
<feature type="domain" description="FAD/NAD(P)-binding" evidence="8">
    <location>
        <begin position="4"/>
        <end position="287"/>
    </location>
</feature>
<dbReference type="OrthoDB" id="9802028at2"/>
<dbReference type="InterPro" id="IPR023753">
    <property type="entry name" value="FAD/NAD-binding_dom"/>
</dbReference>
<comment type="caution">
    <text evidence="9">The sequence shown here is derived from an EMBL/GenBank/DDBJ whole genome shotgun (WGS) entry which is preliminary data.</text>
</comment>
<dbReference type="Proteomes" id="UP000282515">
    <property type="component" value="Unassembled WGS sequence"/>
</dbReference>
<evidence type="ECO:0000256" key="1">
    <source>
        <dbReference type="ARBA" id="ARBA00001974"/>
    </source>
</evidence>
<dbReference type="GO" id="GO:0016491">
    <property type="term" value="F:oxidoreductase activity"/>
    <property type="evidence" value="ECO:0007669"/>
    <property type="project" value="UniProtKB-KW"/>
</dbReference>
<keyword evidence="4" id="KW-0274">FAD</keyword>
<evidence type="ECO:0000259" key="8">
    <source>
        <dbReference type="Pfam" id="PF07992"/>
    </source>
</evidence>
<dbReference type="SUPFAM" id="SSF55424">
    <property type="entry name" value="FAD/NAD-linked reductases, dimerisation (C-terminal) domain"/>
    <property type="match status" value="1"/>
</dbReference>
<comment type="similarity">
    <text evidence="2">Belongs to the class-III pyridine nucleotide-disulfide oxidoreductase family.</text>
</comment>
<keyword evidence="5" id="KW-0560">Oxidoreductase</keyword>